<dbReference type="EMBL" id="CP088101">
    <property type="protein sequence ID" value="UFW91659.1"/>
    <property type="molecule type" value="Genomic_DNA"/>
</dbReference>
<gene>
    <name evidence="1" type="ORF">BjapCC829_47760</name>
</gene>
<keyword evidence="1" id="KW-0614">Plasmid</keyword>
<proteinExistence type="predicted"/>
<dbReference type="RefSeq" id="WP_161495739.1">
    <property type="nucleotide sequence ID" value="NZ_CP088101.1"/>
</dbReference>
<accession>A0ABY3R1R7</accession>
<geneLocation type="plasmid" evidence="1 2">
    <name>pCC829_1</name>
</geneLocation>
<evidence type="ECO:0008006" key="3">
    <source>
        <dbReference type="Google" id="ProtNLM"/>
    </source>
</evidence>
<dbReference type="Proteomes" id="UP001430990">
    <property type="component" value="Plasmid pCC829_1"/>
</dbReference>
<protein>
    <recommendedName>
        <fullName evidence="3">Transcriptional regulator</fullName>
    </recommendedName>
</protein>
<evidence type="ECO:0000313" key="2">
    <source>
        <dbReference type="Proteomes" id="UP001430990"/>
    </source>
</evidence>
<sequence length="55" mass="6219">MAMLTSRMLSSGVNWRTMAPFLAESLGGLVLDDRSSRMELTDLEREFLRKLLGES</sequence>
<evidence type="ECO:0000313" key="1">
    <source>
        <dbReference type="EMBL" id="UFW91659.1"/>
    </source>
</evidence>
<reference evidence="1" key="1">
    <citation type="submission" date="2021-11" db="EMBL/GenBank/DDBJ databases">
        <title>Australian commercial rhizobial inoculants.</title>
        <authorList>
            <person name="Kohlmeier M.G."/>
            <person name="O'Hara G.W."/>
            <person name="Colombi E."/>
            <person name="Ramsay J.P."/>
            <person name="Terpolilli J."/>
        </authorList>
    </citation>
    <scope>NUCLEOTIDE SEQUENCE</scope>
    <source>
        <strain evidence="1">CC829</strain>
        <plasmid evidence="1">pCC829_1</plasmid>
    </source>
</reference>
<organism evidence="1 2">
    <name type="scientific">Bradyrhizobium barranii</name>
    <dbReference type="NCBI Taxonomy" id="2992140"/>
    <lineage>
        <taxon>Bacteria</taxon>
        <taxon>Pseudomonadati</taxon>
        <taxon>Pseudomonadota</taxon>
        <taxon>Alphaproteobacteria</taxon>
        <taxon>Hyphomicrobiales</taxon>
        <taxon>Nitrobacteraceae</taxon>
        <taxon>Bradyrhizobium</taxon>
    </lineage>
</organism>
<name>A0ABY3R1R7_9BRAD</name>
<keyword evidence="2" id="KW-1185">Reference proteome</keyword>